<evidence type="ECO:0000256" key="15">
    <source>
        <dbReference type="ARBA" id="ARBA00048238"/>
    </source>
</evidence>
<feature type="binding site" evidence="17">
    <location>
        <position position="438"/>
    </location>
    <ligand>
        <name>(6S)-NADPHX</name>
        <dbReference type="ChEBI" id="CHEBI:64076"/>
    </ligand>
</feature>
<feature type="binding site" evidence="18">
    <location>
        <position position="58"/>
    </location>
    <ligand>
        <name>K(+)</name>
        <dbReference type="ChEBI" id="CHEBI:29103"/>
    </ligand>
</feature>
<evidence type="ECO:0000259" key="21">
    <source>
        <dbReference type="PROSITE" id="PS51385"/>
    </source>
</evidence>
<dbReference type="CDD" id="cd01171">
    <property type="entry name" value="YXKO-related"/>
    <property type="match status" value="1"/>
</dbReference>
<evidence type="ECO:0000256" key="18">
    <source>
        <dbReference type="HAMAP-Rule" id="MF_01966"/>
    </source>
</evidence>
<evidence type="ECO:0000256" key="17">
    <source>
        <dbReference type="HAMAP-Rule" id="MF_01965"/>
    </source>
</evidence>
<evidence type="ECO:0000256" key="9">
    <source>
        <dbReference type="ARBA" id="ARBA00022958"/>
    </source>
</evidence>
<dbReference type="Gene3D" id="3.40.1190.20">
    <property type="match status" value="1"/>
</dbReference>
<comment type="function">
    <text evidence="17">Catalyzes the dehydration of the S-form of NAD(P)HX at the expense of ADP, which is converted to AMP. Together with NAD(P)HX epimerase, which catalyzes the epimerization of the S- and R-forms, the enzyme allows the repair of both epimers of NAD(P)HX, a damaged form of NAD(P)H that is a result of enzymatic or heat-dependent hydration.</text>
</comment>
<dbReference type="HAMAP" id="MF_01966">
    <property type="entry name" value="NADHX_epimerase"/>
    <property type="match status" value="1"/>
</dbReference>
<comment type="function">
    <text evidence="14 19">Bifunctional enzyme that catalyzes the epimerization of the S- and R-forms of NAD(P)HX and the dehydration of the S-form of NAD(P)HX at the expense of ADP, which is converted to AMP. This allows the repair of both epimers of NAD(P)HX, a damaged form of NAD(P)H that is a result of enzymatic or heat-dependent hydration.</text>
</comment>
<feature type="domain" description="YjeF C-terminal" evidence="20">
    <location>
        <begin position="218"/>
        <end position="492"/>
    </location>
</feature>
<dbReference type="EMBL" id="AWXZ01000026">
    <property type="protein sequence ID" value="ESR25103.1"/>
    <property type="molecule type" value="Genomic_DNA"/>
</dbReference>
<dbReference type="GO" id="GO:0052856">
    <property type="term" value="F:NAD(P)HX epimerase activity"/>
    <property type="evidence" value="ECO:0007669"/>
    <property type="project" value="UniProtKB-UniRule"/>
</dbReference>
<dbReference type="AlphaFoldDB" id="V4TG53"/>
<dbReference type="eggNOG" id="COG0063">
    <property type="taxonomic scope" value="Bacteria"/>
</dbReference>
<keyword evidence="6 17" id="KW-0547">Nucleotide-binding</keyword>
<evidence type="ECO:0000256" key="2">
    <source>
        <dbReference type="ARBA" id="ARBA00000909"/>
    </source>
</evidence>
<evidence type="ECO:0000256" key="16">
    <source>
        <dbReference type="ARBA" id="ARBA00049209"/>
    </source>
</evidence>
<evidence type="ECO:0000256" key="1">
    <source>
        <dbReference type="ARBA" id="ARBA00000013"/>
    </source>
</evidence>
<dbReference type="SUPFAM" id="SSF64153">
    <property type="entry name" value="YjeF N-terminal domain-like"/>
    <property type="match status" value="1"/>
</dbReference>
<evidence type="ECO:0000313" key="22">
    <source>
        <dbReference type="EMBL" id="ESR25103.1"/>
    </source>
</evidence>
<comment type="similarity">
    <text evidence="17">Belongs to the NnrD/CARKD family.</text>
</comment>
<sequence length="496" mass="50148">MIELLTTQEMGQADRLAIEGGTSGLQLMEAAGGAVAERAMRRTAPGDRVAILCGPGNNGGDGFVAARRLVEAGRQVRLALLGSREGLRGDAATVAGLWEGPVERFSVDMLDGVGLVVDALFGAGLARPLDGEAASIVAAVNEAGRPVLAVDVPSGLDGTTGRAQGPVVRATETITFFRRKPGHLLLPGRSLCGEVSVAEIGISQGVLGAILPQAFVNEPALWRSALAWPQPDGHKYSRGHALVVGGEGWKSGAPRLAAGAALRAGAGLVTIAAPFRALPIYASQLTAVMLAEANNPDGLGDVLADERKNAVLLGPGLGVGAGTAAMVKVALCGRRAIVLDADALTSFEARREDLFAMIAAEAGRDVVLTPHEGEFARLFGKETLTEAPSKLEAARAAARASGAIVVLKGSDTVVAGPDGRAAVNEMSSPFLATAGTGDVLAGIIVGQLAQGVAGFEAAASAVWIHGAAAARRGPGLISEDLQALMPGVLAGLAAGV</sequence>
<comment type="catalytic activity">
    <reaction evidence="15 17 19">
        <text>(6S)-NADHX + ADP = AMP + phosphate + NADH + H(+)</text>
        <dbReference type="Rhea" id="RHEA:32223"/>
        <dbReference type="ChEBI" id="CHEBI:15378"/>
        <dbReference type="ChEBI" id="CHEBI:43474"/>
        <dbReference type="ChEBI" id="CHEBI:57945"/>
        <dbReference type="ChEBI" id="CHEBI:64074"/>
        <dbReference type="ChEBI" id="CHEBI:456215"/>
        <dbReference type="ChEBI" id="CHEBI:456216"/>
        <dbReference type="EC" id="4.2.1.136"/>
    </reaction>
</comment>
<dbReference type="InterPro" id="IPR030677">
    <property type="entry name" value="Nnr"/>
</dbReference>
<dbReference type="STRING" id="631454.N177_1977"/>
<dbReference type="NCBIfam" id="TIGR00196">
    <property type="entry name" value="yjeF_cterm"/>
    <property type="match status" value="1"/>
</dbReference>
<dbReference type="Proteomes" id="UP000017819">
    <property type="component" value="Unassembled WGS sequence"/>
</dbReference>
<comment type="catalytic activity">
    <reaction evidence="2 18 19">
        <text>(6R)-NADPHX = (6S)-NADPHX</text>
        <dbReference type="Rhea" id="RHEA:32227"/>
        <dbReference type="ChEBI" id="CHEBI:64076"/>
        <dbReference type="ChEBI" id="CHEBI:64077"/>
        <dbReference type="EC" id="5.1.99.6"/>
    </reaction>
</comment>
<comment type="similarity">
    <text evidence="18">Belongs to the NnrE/AIBP family.</text>
</comment>
<dbReference type="InterPro" id="IPR036652">
    <property type="entry name" value="YjeF_N_dom_sf"/>
</dbReference>
<comment type="caution">
    <text evidence="18">Lacks conserved residue(s) required for the propagation of feature annotation.</text>
</comment>
<keyword evidence="10 17" id="KW-0520">NAD</keyword>
<feature type="binding site" evidence="17">
    <location>
        <position position="371"/>
    </location>
    <ligand>
        <name>(6S)-NADPHX</name>
        <dbReference type="ChEBI" id="CHEBI:64076"/>
    </ligand>
</feature>
<dbReference type="InterPro" id="IPR017953">
    <property type="entry name" value="Carbohydrate_kinase_pred_CS"/>
</dbReference>
<dbReference type="PROSITE" id="PS51385">
    <property type="entry name" value="YJEF_N"/>
    <property type="match status" value="1"/>
</dbReference>
<organism evidence="22 23">
    <name type="scientific">Lutibaculum baratangense AMV1</name>
    <dbReference type="NCBI Taxonomy" id="631454"/>
    <lineage>
        <taxon>Bacteria</taxon>
        <taxon>Pseudomonadati</taxon>
        <taxon>Pseudomonadota</taxon>
        <taxon>Alphaproteobacteria</taxon>
        <taxon>Hyphomicrobiales</taxon>
        <taxon>Tepidamorphaceae</taxon>
        <taxon>Lutibaculum</taxon>
    </lineage>
</organism>
<feature type="binding site" evidence="18">
    <location>
        <position position="151"/>
    </location>
    <ligand>
        <name>(6S)-NADPHX</name>
        <dbReference type="ChEBI" id="CHEBI:64076"/>
    </ligand>
</feature>
<name>V4TG53_9HYPH</name>
<evidence type="ECO:0000256" key="4">
    <source>
        <dbReference type="ARBA" id="ARBA00009524"/>
    </source>
</evidence>
<keyword evidence="13" id="KW-0511">Multifunctional enzyme</keyword>
<dbReference type="PATRIC" id="fig|631454.5.peg.1955"/>
<evidence type="ECO:0000259" key="20">
    <source>
        <dbReference type="PROSITE" id="PS51383"/>
    </source>
</evidence>
<comment type="similarity">
    <text evidence="4 19">In the C-terminal section; belongs to the NnrD/CARKD family.</text>
</comment>
<keyword evidence="7 17" id="KW-0067">ATP-binding</keyword>
<comment type="cofactor">
    <cofactor evidence="18 19">
        <name>K(+)</name>
        <dbReference type="ChEBI" id="CHEBI:29103"/>
    </cofactor>
    <text evidence="18 19">Binds 1 potassium ion per subunit.</text>
</comment>
<feature type="binding site" evidence="17">
    <location>
        <position position="316"/>
    </location>
    <ligand>
        <name>(6S)-NADPHX</name>
        <dbReference type="ChEBI" id="CHEBI:64076"/>
    </ligand>
</feature>
<keyword evidence="5 18" id="KW-0479">Metal-binding</keyword>
<keyword evidence="12 17" id="KW-0456">Lyase</keyword>
<evidence type="ECO:0000256" key="10">
    <source>
        <dbReference type="ARBA" id="ARBA00023027"/>
    </source>
</evidence>
<evidence type="ECO:0000256" key="13">
    <source>
        <dbReference type="ARBA" id="ARBA00023268"/>
    </source>
</evidence>
<gene>
    <name evidence="18" type="primary">nnrE</name>
    <name evidence="17" type="synonym">nnrD</name>
    <name evidence="22" type="ORF">N177_1977</name>
</gene>
<feature type="binding site" evidence="17">
    <location>
        <begin position="408"/>
        <end position="412"/>
    </location>
    <ligand>
        <name>AMP</name>
        <dbReference type="ChEBI" id="CHEBI:456215"/>
    </ligand>
</feature>
<dbReference type="eggNOG" id="COG0062">
    <property type="taxonomic scope" value="Bacteria"/>
</dbReference>
<dbReference type="PROSITE" id="PS51383">
    <property type="entry name" value="YJEF_C_3"/>
    <property type="match status" value="1"/>
</dbReference>
<keyword evidence="9 18" id="KW-0630">Potassium</keyword>
<evidence type="ECO:0000256" key="8">
    <source>
        <dbReference type="ARBA" id="ARBA00022857"/>
    </source>
</evidence>
<dbReference type="GO" id="GO:0052855">
    <property type="term" value="F:ADP-dependent NAD(P)H-hydrate dehydratase activity"/>
    <property type="evidence" value="ECO:0007669"/>
    <property type="project" value="UniProtKB-UniRule"/>
</dbReference>
<comment type="catalytic activity">
    <reaction evidence="16 17 19">
        <text>(6S)-NADPHX + ADP = AMP + phosphate + NADPH + H(+)</text>
        <dbReference type="Rhea" id="RHEA:32235"/>
        <dbReference type="ChEBI" id="CHEBI:15378"/>
        <dbReference type="ChEBI" id="CHEBI:43474"/>
        <dbReference type="ChEBI" id="CHEBI:57783"/>
        <dbReference type="ChEBI" id="CHEBI:64076"/>
        <dbReference type="ChEBI" id="CHEBI:456215"/>
        <dbReference type="ChEBI" id="CHEBI:456216"/>
        <dbReference type="EC" id="4.2.1.136"/>
    </reaction>
</comment>
<comment type="function">
    <text evidence="18">Catalyzes the epimerization of the S- and R-forms of NAD(P)HX, a damaged form of NAD(P)H that is a result of enzymatic or heat-dependent hydration. This is a prerequisite for the S-specific NAD(P)H-hydrate dehydratase to allow the repair of both epimers of NAD(P)HX.</text>
</comment>
<dbReference type="Pfam" id="PF01256">
    <property type="entry name" value="Carb_kinase"/>
    <property type="match status" value="1"/>
</dbReference>
<keyword evidence="8 17" id="KW-0521">NADP</keyword>
<dbReference type="EC" id="4.2.1.136" evidence="19"/>
<dbReference type="GO" id="GO:0046496">
    <property type="term" value="P:nicotinamide nucleotide metabolic process"/>
    <property type="evidence" value="ECO:0007669"/>
    <property type="project" value="UniProtKB-UniRule"/>
</dbReference>
<dbReference type="GO" id="GO:0110051">
    <property type="term" value="P:metabolite repair"/>
    <property type="evidence" value="ECO:0007669"/>
    <property type="project" value="TreeGrafter"/>
</dbReference>
<dbReference type="PANTHER" id="PTHR12592:SF0">
    <property type="entry name" value="ATP-DEPENDENT (S)-NAD(P)H-HYDRATE DEHYDRATASE"/>
    <property type="match status" value="1"/>
</dbReference>
<evidence type="ECO:0000256" key="5">
    <source>
        <dbReference type="ARBA" id="ARBA00022723"/>
    </source>
</evidence>
<comment type="similarity">
    <text evidence="3 19">In the N-terminal section; belongs to the NnrE/AIBP family.</text>
</comment>
<dbReference type="EC" id="5.1.99.6" evidence="19"/>
<comment type="catalytic activity">
    <reaction evidence="1 18 19">
        <text>(6R)-NADHX = (6S)-NADHX</text>
        <dbReference type="Rhea" id="RHEA:32215"/>
        <dbReference type="ChEBI" id="CHEBI:64074"/>
        <dbReference type="ChEBI" id="CHEBI:64075"/>
        <dbReference type="EC" id="5.1.99.6"/>
    </reaction>
</comment>
<proteinExistence type="inferred from homology"/>
<keyword evidence="11 18" id="KW-0413">Isomerase</keyword>
<feature type="binding site" evidence="18">
    <location>
        <begin position="57"/>
        <end position="61"/>
    </location>
    <ligand>
        <name>(6S)-NADPHX</name>
        <dbReference type="ChEBI" id="CHEBI:64076"/>
    </ligand>
</feature>
<comment type="caution">
    <text evidence="22">The sequence shown here is derived from an EMBL/GenBank/DDBJ whole genome shotgun (WGS) entry which is preliminary data.</text>
</comment>
<comment type="cofactor">
    <cofactor evidence="17">
        <name>Mg(2+)</name>
        <dbReference type="ChEBI" id="CHEBI:18420"/>
    </cofactor>
</comment>
<evidence type="ECO:0000256" key="3">
    <source>
        <dbReference type="ARBA" id="ARBA00006001"/>
    </source>
</evidence>
<dbReference type="NCBIfam" id="TIGR00197">
    <property type="entry name" value="yjeF_nterm"/>
    <property type="match status" value="1"/>
</dbReference>
<feature type="domain" description="YjeF N-terminal" evidence="21">
    <location>
        <begin position="10"/>
        <end position="208"/>
    </location>
</feature>
<evidence type="ECO:0000256" key="12">
    <source>
        <dbReference type="ARBA" id="ARBA00023239"/>
    </source>
</evidence>
<protein>
    <recommendedName>
        <fullName evidence="19">Bifunctional NAD(P)H-hydrate repair enzyme</fullName>
    </recommendedName>
    <alternativeName>
        <fullName evidence="19">Nicotinamide nucleotide repair protein</fullName>
    </alternativeName>
    <domain>
        <recommendedName>
            <fullName evidence="19">ADP-dependent (S)-NAD(P)H-hydrate dehydratase</fullName>
            <ecNumber evidence="19">4.2.1.136</ecNumber>
        </recommendedName>
        <alternativeName>
            <fullName evidence="19">ADP-dependent NAD(P)HX dehydratase</fullName>
        </alternativeName>
    </domain>
    <domain>
        <recommendedName>
            <fullName evidence="19">NAD(P)H-hydrate epimerase</fullName>
            <ecNumber evidence="19">5.1.99.6</ecNumber>
        </recommendedName>
    </domain>
</protein>
<feature type="binding site" evidence="18">
    <location>
        <begin position="122"/>
        <end position="128"/>
    </location>
    <ligand>
        <name>(6S)-NADPHX</name>
        <dbReference type="ChEBI" id="CHEBI:64076"/>
    </ligand>
</feature>
<keyword evidence="23" id="KW-1185">Reference proteome</keyword>
<dbReference type="InterPro" id="IPR000631">
    <property type="entry name" value="CARKD"/>
</dbReference>
<reference evidence="22 23" key="1">
    <citation type="journal article" date="2014" name="Genome Announc.">
        <title>Draft Genome Sequence of Lutibaculum baratangense Strain AMV1T, Isolated from a Mud Volcano in Andamans, India.</title>
        <authorList>
            <person name="Singh A."/>
            <person name="Sreenivas A."/>
            <person name="Sathyanarayana Reddy G."/>
            <person name="Pinnaka A.K."/>
            <person name="Shivaji S."/>
        </authorList>
    </citation>
    <scope>NUCLEOTIDE SEQUENCE [LARGE SCALE GENOMIC DNA]</scope>
    <source>
        <strain evidence="22 23">AMV1</strain>
    </source>
</reference>
<evidence type="ECO:0000313" key="23">
    <source>
        <dbReference type="Proteomes" id="UP000017819"/>
    </source>
</evidence>
<evidence type="ECO:0000256" key="14">
    <source>
        <dbReference type="ARBA" id="ARBA00025153"/>
    </source>
</evidence>
<dbReference type="GO" id="GO:0046872">
    <property type="term" value="F:metal ion binding"/>
    <property type="evidence" value="ECO:0007669"/>
    <property type="project" value="UniProtKB-UniRule"/>
</dbReference>
<feature type="binding site" evidence="17">
    <location>
        <position position="253"/>
    </location>
    <ligand>
        <name>(6S)-NADPHX</name>
        <dbReference type="ChEBI" id="CHEBI:64076"/>
    </ligand>
</feature>
<feature type="binding site" evidence="18">
    <location>
        <position position="154"/>
    </location>
    <ligand>
        <name>K(+)</name>
        <dbReference type="ChEBI" id="CHEBI:29103"/>
    </ligand>
</feature>
<accession>V4TG53</accession>
<evidence type="ECO:0000256" key="11">
    <source>
        <dbReference type="ARBA" id="ARBA00023235"/>
    </source>
</evidence>
<dbReference type="PIRSF" id="PIRSF017184">
    <property type="entry name" value="Nnr"/>
    <property type="match status" value="1"/>
</dbReference>
<comment type="subunit">
    <text evidence="17">Homotetramer.</text>
</comment>
<feature type="binding site" evidence="18">
    <location>
        <position position="118"/>
    </location>
    <ligand>
        <name>K(+)</name>
        <dbReference type="ChEBI" id="CHEBI:29103"/>
    </ligand>
</feature>
<evidence type="ECO:0000256" key="19">
    <source>
        <dbReference type="PIRNR" id="PIRNR017184"/>
    </source>
</evidence>
<evidence type="ECO:0000256" key="7">
    <source>
        <dbReference type="ARBA" id="ARBA00022840"/>
    </source>
</evidence>
<feature type="binding site" evidence="17">
    <location>
        <position position="437"/>
    </location>
    <ligand>
        <name>AMP</name>
        <dbReference type="ChEBI" id="CHEBI:456215"/>
    </ligand>
</feature>
<dbReference type="Pfam" id="PF03853">
    <property type="entry name" value="YjeF_N"/>
    <property type="match status" value="1"/>
</dbReference>
<dbReference type="GO" id="GO:0005524">
    <property type="term" value="F:ATP binding"/>
    <property type="evidence" value="ECO:0007669"/>
    <property type="project" value="UniProtKB-UniRule"/>
</dbReference>
<dbReference type="PANTHER" id="PTHR12592">
    <property type="entry name" value="ATP-DEPENDENT (S)-NAD(P)H-HYDRATE DEHYDRATASE FAMILY MEMBER"/>
    <property type="match status" value="1"/>
</dbReference>
<dbReference type="Gene3D" id="3.40.50.10260">
    <property type="entry name" value="YjeF N-terminal domain"/>
    <property type="match status" value="1"/>
</dbReference>
<dbReference type="HAMAP" id="MF_01965">
    <property type="entry name" value="NADHX_dehydratase"/>
    <property type="match status" value="1"/>
</dbReference>
<evidence type="ECO:0000256" key="6">
    <source>
        <dbReference type="ARBA" id="ARBA00022741"/>
    </source>
</evidence>
<dbReference type="PROSITE" id="PS01050">
    <property type="entry name" value="YJEF_C_2"/>
    <property type="match status" value="1"/>
</dbReference>
<dbReference type="InterPro" id="IPR004443">
    <property type="entry name" value="YjeF_N_dom"/>
</dbReference>
<dbReference type="OrthoDB" id="9806925at2"/>
<dbReference type="SUPFAM" id="SSF53613">
    <property type="entry name" value="Ribokinase-like"/>
    <property type="match status" value="1"/>
</dbReference>
<dbReference type="InterPro" id="IPR029056">
    <property type="entry name" value="Ribokinase-like"/>
</dbReference>
<dbReference type="RefSeq" id="WP_023432117.1">
    <property type="nucleotide sequence ID" value="NZ_AWXZ01000026.1"/>
</dbReference>